<protein>
    <submittedName>
        <fullName evidence="2">Uncharacterized protein</fullName>
    </submittedName>
</protein>
<feature type="compositionally biased region" description="Low complexity" evidence="1">
    <location>
        <begin position="453"/>
        <end position="467"/>
    </location>
</feature>
<proteinExistence type="predicted"/>
<gene>
    <name evidence="2" type="ORF">N7468_000244</name>
</gene>
<feature type="compositionally biased region" description="Basic residues" evidence="1">
    <location>
        <begin position="589"/>
        <end position="598"/>
    </location>
</feature>
<feature type="region of interest" description="Disordered" evidence="1">
    <location>
        <begin position="1"/>
        <end position="61"/>
    </location>
</feature>
<feature type="compositionally biased region" description="Pro residues" evidence="1">
    <location>
        <begin position="258"/>
        <end position="272"/>
    </location>
</feature>
<feature type="compositionally biased region" description="Polar residues" evidence="1">
    <location>
        <begin position="657"/>
        <end position="676"/>
    </location>
</feature>
<dbReference type="RefSeq" id="XP_058335572.1">
    <property type="nucleotide sequence ID" value="XM_058469541.1"/>
</dbReference>
<name>A0A9W9TY61_9EURO</name>
<organism evidence="2 3">
    <name type="scientific">Penicillium chermesinum</name>
    <dbReference type="NCBI Taxonomy" id="63820"/>
    <lineage>
        <taxon>Eukaryota</taxon>
        <taxon>Fungi</taxon>
        <taxon>Dikarya</taxon>
        <taxon>Ascomycota</taxon>
        <taxon>Pezizomycotina</taxon>
        <taxon>Eurotiomycetes</taxon>
        <taxon>Eurotiomycetidae</taxon>
        <taxon>Eurotiales</taxon>
        <taxon>Aspergillaceae</taxon>
        <taxon>Penicillium</taxon>
    </lineage>
</organism>
<evidence type="ECO:0000313" key="2">
    <source>
        <dbReference type="EMBL" id="KAJ5248793.1"/>
    </source>
</evidence>
<feature type="compositionally biased region" description="Pro residues" evidence="1">
    <location>
        <begin position="408"/>
        <end position="418"/>
    </location>
</feature>
<feature type="compositionally biased region" description="Pro residues" evidence="1">
    <location>
        <begin position="1"/>
        <end position="11"/>
    </location>
</feature>
<feature type="compositionally biased region" description="Basic and acidic residues" evidence="1">
    <location>
        <begin position="558"/>
        <end position="588"/>
    </location>
</feature>
<accession>A0A9W9TY61</accession>
<reference evidence="2" key="1">
    <citation type="submission" date="2022-11" db="EMBL/GenBank/DDBJ databases">
        <authorList>
            <person name="Petersen C."/>
        </authorList>
    </citation>
    <scope>NUCLEOTIDE SEQUENCE</scope>
    <source>
        <strain evidence="2">IBT 19713</strain>
    </source>
</reference>
<evidence type="ECO:0000256" key="1">
    <source>
        <dbReference type="SAM" id="MobiDB-lite"/>
    </source>
</evidence>
<dbReference type="Proteomes" id="UP001150941">
    <property type="component" value="Unassembled WGS sequence"/>
</dbReference>
<feature type="compositionally biased region" description="Polar residues" evidence="1">
    <location>
        <begin position="617"/>
        <end position="645"/>
    </location>
</feature>
<feature type="region of interest" description="Disordered" evidence="1">
    <location>
        <begin position="408"/>
        <end position="467"/>
    </location>
</feature>
<dbReference type="AlphaFoldDB" id="A0A9W9TY61"/>
<evidence type="ECO:0000313" key="3">
    <source>
        <dbReference type="Proteomes" id="UP001150941"/>
    </source>
</evidence>
<feature type="compositionally biased region" description="Basic and acidic residues" evidence="1">
    <location>
        <begin position="442"/>
        <end position="451"/>
    </location>
</feature>
<keyword evidence="3" id="KW-1185">Reference proteome</keyword>
<feature type="region of interest" description="Disordered" evidence="1">
    <location>
        <begin position="215"/>
        <end position="274"/>
    </location>
</feature>
<feature type="compositionally biased region" description="Low complexity" evidence="1">
    <location>
        <begin position="26"/>
        <end position="41"/>
    </location>
</feature>
<dbReference type="GeneID" id="83196844"/>
<sequence length="746" mass="82855">MDQDEAPPPPYSAVDPLLAPGDRHSSSQQSSTPSRESPASSQHTRHSHVVPLPTPAPPTVVPTHFTSAVSYFEERPASAPEGTRETLHHHMTIYPRSQSKDFPRRPRCWAPRLNDVTQQDWDTFLRYLFPPELGPAAASQDLPRQLRAEIQRDRKDRPQESDEQRYARIVAVIDEWNENFFEPRATRLDFVYIGEPDTAPKSALCPYCYPAATKATNSSTTSSPVPGRTSSNPSNPSPVPGQPLPHHWQMGYGQPYANSPPMPPGMPAPASPFPSQAYQAPQYYPGRPPPPGFAPPAWQWNNPACAQAQTNSGSKGGLSGWISNLSAQAQKYGERFAEQAQQYGDQISAQAMYYGRQVEERALLHGRWIEEQAGIHPRKPGTYPPHPPPAGYYPYQWGPPPPGAVPVAPPVVPSPSPLRPAEIQPVTSTPNTPVKPEQPDQQGKKSIEHSRRASVSSVSSESSFSSLESLETTSDLSASDLANIRTQLQSLEDRHGRTLYEAAADLRRQLDVLQDSRREAKTSGRINRQHGWNRPQVQPVDRNDWGRWDSPAQQQRQSMERRAMKDEMRATRKAFREVVRRAREEQRDKRRNHKHRYRQSQGLHSADENETGESLAGNLNQLSLSGQPNLQTSESRPIAQSQFPAPSQMPHGPQNAVPGSSNTPSVSSLQSHNTSAVELPDRKAKTGGKTRLRDKLMPRSSKQHNASAESEDAKAKAKREADETKARLKEADDKAARKKDKDPSGS</sequence>
<dbReference type="OrthoDB" id="5408998at2759"/>
<feature type="compositionally biased region" description="Basic and acidic residues" evidence="1">
    <location>
        <begin position="711"/>
        <end position="746"/>
    </location>
</feature>
<dbReference type="EMBL" id="JAPQKS010000001">
    <property type="protein sequence ID" value="KAJ5248793.1"/>
    <property type="molecule type" value="Genomic_DNA"/>
</dbReference>
<comment type="caution">
    <text evidence="2">The sequence shown here is derived from an EMBL/GenBank/DDBJ whole genome shotgun (WGS) entry which is preliminary data.</text>
</comment>
<feature type="region of interest" description="Disordered" evidence="1">
    <location>
        <begin position="517"/>
        <end position="746"/>
    </location>
</feature>
<reference evidence="2" key="2">
    <citation type="journal article" date="2023" name="IMA Fungus">
        <title>Comparative genomic study of the Penicillium genus elucidates a diverse pangenome and 15 lateral gene transfer events.</title>
        <authorList>
            <person name="Petersen C."/>
            <person name="Sorensen T."/>
            <person name="Nielsen M.R."/>
            <person name="Sondergaard T.E."/>
            <person name="Sorensen J.L."/>
            <person name="Fitzpatrick D.A."/>
            <person name="Frisvad J.C."/>
            <person name="Nielsen K.L."/>
        </authorList>
    </citation>
    <scope>NUCLEOTIDE SEQUENCE</scope>
    <source>
        <strain evidence="2">IBT 19713</strain>
    </source>
</reference>